<name>A0A2J6Q2E7_9HELO</name>
<feature type="coiled-coil region" evidence="1">
    <location>
        <begin position="145"/>
        <end position="190"/>
    </location>
</feature>
<reference evidence="3 4" key="1">
    <citation type="submission" date="2016-05" db="EMBL/GenBank/DDBJ databases">
        <title>A degradative enzymes factory behind the ericoid mycorrhizal symbiosis.</title>
        <authorList>
            <consortium name="DOE Joint Genome Institute"/>
            <person name="Martino E."/>
            <person name="Morin E."/>
            <person name="Grelet G."/>
            <person name="Kuo A."/>
            <person name="Kohler A."/>
            <person name="Daghino S."/>
            <person name="Barry K."/>
            <person name="Choi C."/>
            <person name="Cichocki N."/>
            <person name="Clum A."/>
            <person name="Copeland A."/>
            <person name="Hainaut M."/>
            <person name="Haridas S."/>
            <person name="Labutti K."/>
            <person name="Lindquist E."/>
            <person name="Lipzen A."/>
            <person name="Khouja H.-R."/>
            <person name="Murat C."/>
            <person name="Ohm R."/>
            <person name="Olson A."/>
            <person name="Spatafora J."/>
            <person name="Veneault-Fourrey C."/>
            <person name="Henrissat B."/>
            <person name="Grigoriev I."/>
            <person name="Martin F."/>
            <person name="Perotto S."/>
        </authorList>
    </citation>
    <scope>NUCLEOTIDE SEQUENCE [LARGE SCALE GENOMIC DNA]</scope>
    <source>
        <strain evidence="3 4">UAMH 7357</strain>
    </source>
</reference>
<dbReference type="Proteomes" id="UP000235672">
    <property type="component" value="Unassembled WGS sequence"/>
</dbReference>
<feature type="domain" description="Ubiquitin-like" evidence="2">
    <location>
        <begin position="249"/>
        <end position="329"/>
    </location>
</feature>
<gene>
    <name evidence="3" type="ORF">NA56DRAFT_689890</name>
</gene>
<keyword evidence="4" id="KW-1185">Reference proteome</keyword>
<dbReference type="EMBL" id="KZ613485">
    <property type="protein sequence ID" value="PMD20445.1"/>
    <property type="molecule type" value="Genomic_DNA"/>
</dbReference>
<accession>A0A2J6Q2E7</accession>
<protein>
    <recommendedName>
        <fullName evidence="2">Ubiquitin-like domain-containing protein</fullName>
    </recommendedName>
</protein>
<sequence>MPVIIGSIGDIIALAQVAEKLYKALRASRGSASEFQDIVLELSTLYGTLERLLVLWPTRPNLTSHIAIVEPIVHECRADIERFLDKIVVKYGRRLGTGASSKRGFKEMGRMLQWSAFEGGEVEPLREKLRRANAMIQLIYSQAQCAAAEQDANIISDKLEALSELEAVAKENLNKHIGEIQDNMARQNEVLENHTTMLKGISSDMRIVMTAVTPIAEATFDVKNMLAEVQETLYSHRGIPRSLDPWLQRALYLEDSLGYVLPIPLETISSWETLYTVLCDKFIDRPGYELVKRRQYIFQDGANGRDLSVKVHFTSVVRPGQKVTMCMVFFSPKEEENICPKCGTVTIARSNTDVNCSNTACQMIYRRVIDITETSLFNGQDGNWSRLLPSGYFPEGQKNDISLEGNEIATSVPSQLLYYGEIDDSLDAFKRVRLFTRWQDAEESRSGKLFTKVGNVSLWSVTGPAREVYTQILQNLLSEALGNMRELQRYEYKPCEENDKEKLRDDHFFSVGFFFLGTCRRKARPVLTVYSKYEYLRHEVARSMRGLDWLHPNKSGVVPIAWCNPVIRQQIIEEFVKYQGWDRGFAEEVL</sequence>
<evidence type="ECO:0000313" key="3">
    <source>
        <dbReference type="EMBL" id="PMD20445.1"/>
    </source>
</evidence>
<evidence type="ECO:0000259" key="2">
    <source>
        <dbReference type="Pfam" id="PF22893"/>
    </source>
</evidence>
<organism evidence="3 4">
    <name type="scientific">Hyaloscypha hepaticicola</name>
    <dbReference type="NCBI Taxonomy" id="2082293"/>
    <lineage>
        <taxon>Eukaryota</taxon>
        <taxon>Fungi</taxon>
        <taxon>Dikarya</taxon>
        <taxon>Ascomycota</taxon>
        <taxon>Pezizomycotina</taxon>
        <taxon>Leotiomycetes</taxon>
        <taxon>Helotiales</taxon>
        <taxon>Hyaloscyphaceae</taxon>
        <taxon>Hyaloscypha</taxon>
    </lineage>
</organism>
<dbReference type="AlphaFoldDB" id="A0A2J6Q2E7"/>
<dbReference type="Pfam" id="PF22893">
    <property type="entry name" value="ULD_2"/>
    <property type="match status" value="1"/>
</dbReference>
<dbReference type="PANTHER" id="PTHR38886">
    <property type="entry name" value="SESA DOMAIN-CONTAINING PROTEIN"/>
    <property type="match status" value="1"/>
</dbReference>
<evidence type="ECO:0000256" key="1">
    <source>
        <dbReference type="SAM" id="Coils"/>
    </source>
</evidence>
<dbReference type="OrthoDB" id="3045089at2759"/>
<dbReference type="STRING" id="1745343.A0A2J6Q2E7"/>
<dbReference type="PANTHER" id="PTHR38886:SF1">
    <property type="entry name" value="NACHT-NTPASE AND P-LOOP NTPASES N-TERMINAL DOMAIN-CONTAINING PROTEIN"/>
    <property type="match status" value="1"/>
</dbReference>
<evidence type="ECO:0000313" key="4">
    <source>
        <dbReference type="Proteomes" id="UP000235672"/>
    </source>
</evidence>
<dbReference type="InterPro" id="IPR054464">
    <property type="entry name" value="ULD_fung"/>
</dbReference>
<keyword evidence="1" id="KW-0175">Coiled coil</keyword>
<proteinExistence type="predicted"/>